<feature type="compositionally biased region" description="Acidic residues" evidence="1">
    <location>
        <begin position="905"/>
        <end position="924"/>
    </location>
</feature>
<feature type="region of interest" description="Disordered" evidence="1">
    <location>
        <begin position="356"/>
        <end position="637"/>
    </location>
</feature>
<name>A0A8T0FY81_ARGBR</name>
<feature type="compositionally biased region" description="Polar residues" evidence="1">
    <location>
        <begin position="315"/>
        <end position="325"/>
    </location>
</feature>
<feature type="compositionally biased region" description="Basic and acidic residues" evidence="1">
    <location>
        <begin position="954"/>
        <end position="964"/>
    </location>
</feature>
<organism evidence="2 3">
    <name type="scientific">Argiope bruennichi</name>
    <name type="common">Wasp spider</name>
    <name type="synonym">Aranea bruennichi</name>
    <dbReference type="NCBI Taxonomy" id="94029"/>
    <lineage>
        <taxon>Eukaryota</taxon>
        <taxon>Metazoa</taxon>
        <taxon>Ecdysozoa</taxon>
        <taxon>Arthropoda</taxon>
        <taxon>Chelicerata</taxon>
        <taxon>Arachnida</taxon>
        <taxon>Araneae</taxon>
        <taxon>Araneomorphae</taxon>
        <taxon>Entelegynae</taxon>
        <taxon>Araneoidea</taxon>
        <taxon>Araneidae</taxon>
        <taxon>Argiope</taxon>
    </lineage>
</organism>
<keyword evidence="3" id="KW-1185">Reference proteome</keyword>
<feature type="compositionally biased region" description="Basic and acidic residues" evidence="1">
    <location>
        <begin position="593"/>
        <end position="619"/>
    </location>
</feature>
<feature type="compositionally biased region" description="Polar residues" evidence="1">
    <location>
        <begin position="620"/>
        <end position="637"/>
    </location>
</feature>
<feature type="compositionally biased region" description="Polar residues" evidence="1">
    <location>
        <begin position="525"/>
        <end position="534"/>
    </location>
</feature>
<feature type="compositionally biased region" description="Basic and acidic residues" evidence="1">
    <location>
        <begin position="295"/>
        <end position="314"/>
    </location>
</feature>
<feature type="region of interest" description="Disordered" evidence="1">
    <location>
        <begin position="116"/>
        <end position="175"/>
    </location>
</feature>
<dbReference type="EMBL" id="JABXBU010000001">
    <property type="protein sequence ID" value="KAF8796064.1"/>
    <property type="molecule type" value="Genomic_DNA"/>
</dbReference>
<feature type="compositionally biased region" description="Basic and acidic residues" evidence="1">
    <location>
        <begin position="208"/>
        <end position="223"/>
    </location>
</feature>
<dbReference type="Proteomes" id="UP000807504">
    <property type="component" value="Unassembled WGS sequence"/>
</dbReference>
<evidence type="ECO:0000256" key="1">
    <source>
        <dbReference type="SAM" id="MobiDB-lite"/>
    </source>
</evidence>
<feature type="compositionally biased region" description="Basic and acidic residues" evidence="1">
    <location>
        <begin position="513"/>
        <end position="522"/>
    </location>
</feature>
<feature type="compositionally biased region" description="Polar residues" evidence="1">
    <location>
        <begin position="466"/>
        <end position="478"/>
    </location>
</feature>
<feature type="compositionally biased region" description="Polar residues" evidence="1">
    <location>
        <begin position="555"/>
        <end position="568"/>
    </location>
</feature>
<protein>
    <submittedName>
        <fullName evidence="2">Uncharacterized protein</fullName>
    </submittedName>
</protein>
<comment type="caution">
    <text evidence="2">The sequence shown here is derived from an EMBL/GenBank/DDBJ whole genome shotgun (WGS) entry which is preliminary data.</text>
</comment>
<feature type="compositionally biased region" description="Low complexity" evidence="1">
    <location>
        <begin position="58"/>
        <end position="74"/>
    </location>
</feature>
<reference evidence="2" key="2">
    <citation type="submission" date="2020-06" db="EMBL/GenBank/DDBJ databases">
        <authorList>
            <person name="Sheffer M."/>
        </authorList>
    </citation>
    <scope>NUCLEOTIDE SEQUENCE</scope>
</reference>
<feature type="compositionally biased region" description="Polar residues" evidence="1">
    <location>
        <begin position="29"/>
        <end position="46"/>
    </location>
</feature>
<evidence type="ECO:0000313" key="2">
    <source>
        <dbReference type="EMBL" id="KAF8796064.1"/>
    </source>
</evidence>
<feature type="compositionally biased region" description="Polar residues" evidence="1">
    <location>
        <begin position="225"/>
        <end position="293"/>
    </location>
</feature>
<feature type="compositionally biased region" description="Polar residues" evidence="1">
    <location>
        <begin position="668"/>
        <end position="682"/>
    </location>
</feature>
<feature type="region of interest" description="Disordered" evidence="1">
    <location>
        <begin position="664"/>
        <end position="705"/>
    </location>
</feature>
<feature type="compositionally biased region" description="Basic and acidic residues" evidence="1">
    <location>
        <begin position="157"/>
        <end position="170"/>
    </location>
</feature>
<feature type="compositionally biased region" description="Basic and acidic residues" evidence="1">
    <location>
        <begin position="431"/>
        <end position="446"/>
    </location>
</feature>
<feature type="compositionally biased region" description="Basic and acidic residues" evidence="1">
    <location>
        <begin position="572"/>
        <end position="582"/>
    </location>
</feature>
<feature type="compositionally biased region" description="Polar residues" evidence="1">
    <location>
        <begin position="406"/>
        <end position="417"/>
    </location>
</feature>
<feature type="region of interest" description="Disordered" evidence="1">
    <location>
        <begin position="787"/>
        <end position="964"/>
    </location>
</feature>
<gene>
    <name evidence="2" type="ORF">HNY73_000490</name>
</gene>
<feature type="region of interest" description="Disordered" evidence="1">
    <location>
        <begin position="208"/>
        <end position="343"/>
    </location>
</feature>
<reference evidence="2" key="1">
    <citation type="journal article" date="2020" name="bioRxiv">
        <title>Chromosome-level reference genome of the European wasp spider Argiope bruennichi: a resource for studies on range expansion and evolutionary adaptation.</title>
        <authorList>
            <person name="Sheffer M.M."/>
            <person name="Hoppe A."/>
            <person name="Krehenwinkel H."/>
            <person name="Uhl G."/>
            <person name="Kuss A.W."/>
            <person name="Jensen L."/>
            <person name="Jensen C."/>
            <person name="Gillespie R.G."/>
            <person name="Hoff K.J."/>
            <person name="Prost S."/>
        </authorList>
    </citation>
    <scope>NUCLEOTIDE SEQUENCE</scope>
</reference>
<dbReference type="AlphaFoldDB" id="A0A8T0FY81"/>
<evidence type="ECO:0000313" key="3">
    <source>
        <dbReference type="Proteomes" id="UP000807504"/>
    </source>
</evidence>
<feature type="region of interest" description="Disordered" evidence="1">
    <location>
        <begin position="1"/>
        <end position="83"/>
    </location>
</feature>
<sequence>MFLTEALHGQSKTSQNPKHTGVIFVQPPHNRNFNSDKSNNPRNNEYSLEGGGRGDAHSQSNRPPSSSYNQYNSNDGESSARNPLHAHEDKTFLNNREEQQQRFLQPQKHHQEINSFYPENGERHPHEAKNSKSSQQETPSSMNSPRTNQINGRGYNRPHDPLQYKKDQRSIHVSPDPYYREMHLQEKGERPVYEDYQKSPVNSRKALIREEGSEENSQWHESESLAPTSRRNNHQPEMSSYQPRNQFQIREFQSPQPNHSDNEFSTSRGQSSKSDSDTNYKQNFRPSQGTYRSVSHLDDLENEDLRDSVKKYSNADRSQQDNLNFKANFPPSKGNSRAILRSPELRNEDLLNSFRGHSDADSSMHDNLNFRRNYPPSEGTFRSVEQSDKLQSEDSPDSFKQHSNDDSLSQNNFNPQISGRYRPQYTEISPDFEHHSTNKDYHDDNQHNFQSPMPLERPHLKENSKHQTPNSDNFSPSQRLPHLDEDLPSNYNVYSNEKQPSSHKSVQNSKHPLTRESSENYPERQPQSEGTYSDFSDEHSPSSQQNNQNFASSSRTRSGQGRNQQELSQHPELNRKHSDRQVRNQQELPQHPELNRDYSDRQGRNQQERPPSRELHMDYSNRQGSSYQQISQPQELSTHYSNRKGRNHQELPESQQLHAEYSGENVPNFHQPTHTNTNTQGQLPRDNFHLNYNEPPPQSQGLQQKYSDENLPTKNEASQTSKIPYVRSFTEGRHLGKQESFQYLPENAELVDVSSNKKNNPSVPHSEMLPANKKGQQVAIGDYSVGHSVHPEEYSSPHNFQDAPSRPRSNKRKGRLENLPNNPLKEQVAGELYSEPDSRLPAVEHNTFKKSRSSRQRAAQRSLSPDQNIQNVPVKRSSEDDSTVKNLTFSATVERDHIVSMGSEQEPDSEPEPEERDDDDDDFGEEQHDGFLDMGAYTDKQGSFGWYADFPVGRGHDKVSYSSS</sequence>
<accession>A0A8T0FY81</accession>
<feature type="compositionally biased region" description="Basic and acidic residues" evidence="1">
    <location>
        <begin position="120"/>
        <end position="130"/>
    </location>
</feature>
<feature type="compositionally biased region" description="Low complexity" evidence="1">
    <location>
        <begin position="541"/>
        <end position="554"/>
    </location>
</feature>
<feature type="compositionally biased region" description="Polar residues" evidence="1">
    <location>
        <begin position="489"/>
        <end position="511"/>
    </location>
</feature>
<proteinExistence type="predicted"/>
<feature type="compositionally biased region" description="Basic and acidic residues" evidence="1">
    <location>
        <begin position="456"/>
        <end position="465"/>
    </location>
</feature>
<feature type="compositionally biased region" description="Polar residues" evidence="1">
    <location>
        <begin position="131"/>
        <end position="151"/>
    </location>
</feature>
<feature type="compositionally biased region" description="Basic and acidic residues" evidence="1">
    <location>
        <begin position="385"/>
        <end position="405"/>
    </location>
</feature>